<reference evidence="1 2" key="1">
    <citation type="submission" date="2013-11" db="EMBL/GenBank/DDBJ databases">
        <title>The Genome Sequence of Phytophthora parasitica P1976.</title>
        <authorList>
            <consortium name="The Broad Institute Genomics Platform"/>
            <person name="Russ C."/>
            <person name="Tyler B."/>
            <person name="Panabieres F."/>
            <person name="Shan W."/>
            <person name="Tripathy S."/>
            <person name="Grunwald N."/>
            <person name="Machado M."/>
            <person name="Johnson C.S."/>
            <person name="Walker B."/>
            <person name="Young S."/>
            <person name="Zeng Q."/>
            <person name="Gargeya S."/>
            <person name="Fitzgerald M."/>
            <person name="Haas B."/>
            <person name="Abouelleil A."/>
            <person name="Allen A.W."/>
            <person name="Alvarado L."/>
            <person name="Arachchi H.M."/>
            <person name="Berlin A.M."/>
            <person name="Chapman S.B."/>
            <person name="Gainer-Dewar J."/>
            <person name="Goldberg J."/>
            <person name="Griggs A."/>
            <person name="Gujja S."/>
            <person name="Hansen M."/>
            <person name="Howarth C."/>
            <person name="Imamovic A."/>
            <person name="Ireland A."/>
            <person name="Larimer J."/>
            <person name="McCowan C."/>
            <person name="Murphy C."/>
            <person name="Pearson M."/>
            <person name="Poon T.W."/>
            <person name="Priest M."/>
            <person name="Roberts A."/>
            <person name="Saif S."/>
            <person name="Shea T."/>
            <person name="Sisk P."/>
            <person name="Sykes S."/>
            <person name="Wortman J."/>
            <person name="Nusbaum C."/>
            <person name="Birren B."/>
        </authorList>
    </citation>
    <scope>NUCLEOTIDE SEQUENCE [LARGE SCALE GENOMIC DNA]</scope>
    <source>
        <strain evidence="1 2">P1976</strain>
    </source>
</reference>
<dbReference type="EMBL" id="ANJA01002688">
    <property type="protein sequence ID" value="ETO68329.1"/>
    <property type="molecule type" value="Genomic_DNA"/>
</dbReference>
<dbReference type="AlphaFoldDB" id="A0A080ZNW8"/>
<gene>
    <name evidence="1" type="ORF">F444_14814</name>
</gene>
<proteinExistence type="predicted"/>
<evidence type="ECO:0000313" key="2">
    <source>
        <dbReference type="Proteomes" id="UP000028582"/>
    </source>
</evidence>
<comment type="caution">
    <text evidence="1">The sequence shown here is derived from an EMBL/GenBank/DDBJ whole genome shotgun (WGS) entry which is preliminary data.</text>
</comment>
<protein>
    <submittedName>
        <fullName evidence="1">Uncharacterized protein</fullName>
    </submittedName>
</protein>
<organism evidence="1 2">
    <name type="scientific">Phytophthora nicotianae P1976</name>
    <dbReference type="NCBI Taxonomy" id="1317066"/>
    <lineage>
        <taxon>Eukaryota</taxon>
        <taxon>Sar</taxon>
        <taxon>Stramenopiles</taxon>
        <taxon>Oomycota</taxon>
        <taxon>Peronosporomycetes</taxon>
        <taxon>Peronosporales</taxon>
        <taxon>Peronosporaceae</taxon>
        <taxon>Phytophthora</taxon>
    </lineage>
</organism>
<sequence length="71" mass="7998">MITLVLHLKKRPKADNEYEIAMAESTVTKADLDRIVQKKVYQRAAATATASLVTAIVWVKKIAQKQKYCCC</sequence>
<accession>A0A080ZNW8</accession>
<dbReference type="Proteomes" id="UP000028582">
    <property type="component" value="Unassembled WGS sequence"/>
</dbReference>
<name>A0A080ZNW8_PHYNI</name>
<evidence type="ECO:0000313" key="1">
    <source>
        <dbReference type="EMBL" id="ETO68329.1"/>
    </source>
</evidence>